<reference evidence="2 3" key="1">
    <citation type="submission" date="2023-03" db="EMBL/GenBank/DDBJ databases">
        <title>Paludisphaera mucosa sp. nov. a novel planctomycete from northern fen.</title>
        <authorList>
            <person name="Ivanova A."/>
        </authorList>
    </citation>
    <scope>NUCLEOTIDE SEQUENCE [LARGE SCALE GENOMIC DNA]</scope>
    <source>
        <strain evidence="2 3">Pla2</strain>
    </source>
</reference>
<evidence type="ECO:0000256" key="1">
    <source>
        <dbReference type="SAM" id="MobiDB-lite"/>
    </source>
</evidence>
<feature type="region of interest" description="Disordered" evidence="1">
    <location>
        <begin position="21"/>
        <end position="53"/>
    </location>
</feature>
<dbReference type="Proteomes" id="UP001216907">
    <property type="component" value="Unassembled WGS sequence"/>
</dbReference>
<sequence length="53" mass="5719">MRRWFLFAPGILSLALAGCGGEEEPTEVPKAPPRGQGLPKLARLEPVPSHPQD</sequence>
<dbReference type="PROSITE" id="PS51257">
    <property type="entry name" value="PROKAR_LIPOPROTEIN"/>
    <property type="match status" value="1"/>
</dbReference>
<gene>
    <name evidence="2" type="ORF">PZE19_24665</name>
</gene>
<evidence type="ECO:0000313" key="2">
    <source>
        <dbReference type="EMBL" id="MDG3006976.1"/>
    </source>
</evidence>
<comment type="caution">
    <text evidence="2">The sequence shown here is derived from an EMBL/GenBank/DDBJ whole genome shotgun (WGS) entry which is preliminary data.</text>
</comment>
<accession>A0ABT6FHA9</accession>
<evidence type="ECO:0000313" key="3">
    <source>
        <dbReference type="Proteomes" id="UP001216907"/>
    </source>
</evidence>
<name>A0ABT6FHA9_9BACT</name>
<organism evidence="2 3">
    <name type="scientific">Paludisphaera mucosa</name>
    <dbReference type="NCBI Taxonomy" id="3030827"/>
    <lineage>
        <taxon>Bacteria</taxon>
        <taxon>Pseudomonadati</taxon>
        <taxon>Planctomycetota</taxon>
        <taxon>Planctomycetia</taxon>
        <taxon>Isosphaerales</taxon>
        <taxon>Isosphaeraceae</taxon>
        <taxon>Paludisphaera</taxon>
    </lineage>
</organism>
<dbReference type="EMBL" id="JARRAG010000002">
    <property type="protein sequence ID" value="MDG3006976.1"/>
    <property type="molecule type" value="Genomic_DNA"/>
</dbReference>
<keyword evidence="3" id="KW-1185">Reference proteome</keyword>
<protein>
    <submittedName>
        <fullName evidence="2">Uncharacterized protein</fullName>
    </submittedName>
</protein>
<dbReference type="RefSeq" id="WP_277863266.1">
    <property type="nucleotide sequence ID" value="NZ_JARRAG010000002.1"/>
</dbReference>
<proteinExistence type="predicted"/>